<dbReference type="EMBL" id="BRVS01000007">
    <property type="protein sequence ID" value="GLB67316.1"/>
    <property type="molecule type" value="Genomic_DNA"/>
</dbReference>
<protein>
    <submittedName>
        <fullName evidence="1">Uncharacterized protein</fullName>
    </submittedName>
</protein>
<accession>A0ABQ5MTI8</accession>
<organism evidence="1 2">
    <name type="scientific">Arthrobacter mangrovi</name>
    <dbReference type="NCBI Taxonomy" id="2966350"/>
    <lineage>
        <taxon>Bacteria</taxon>
        <taxon>Bacillati</taxon>
        <taxon>Actinomycetota</taxon>
        <taxon>Actinomycetes</taxon>
        <taxon>Micrococcales</taxon>
        <taxon>Micrococcaceae</taxon>
        <taxon>Arthrobacter</taxon>
    </lineage>
</organism>
<evidence type="ECO:0000313" key="2">
    <source>
        <dbReference type="Proteomes" id="UP001209654"/>
    </source>
</evidence>
<comment type="caution">
    <text evidence="1">The sequence shown here is derived from an EMBL/GenBank/DDBJ whole genome shotgun (WGS) entry which is preliminary data.</text>
</comment>
<proteinExistence type="predicted"/>
<dbReference type="Proteomes" id="UP001209654">
    <property type="component" value="Unassembled WGS sequence"/>
</dbReference>
<name>A0ABQ5MTI8_9MICC</name>
<gene>
    <name evidence="1" type="ORF">AHIS1636_17560</name>
</gene>
<sequence length="64" mass="6575">MATIVVACGATASAAMPDGIPAVRAPGSISGALRARYSLNEDVAACDIWEKMELCPPAGKFMGY</sequence>
<reference evidence="1 2" key="1">
    <citation type="journal article" date="2023" name="Int. J. Syst. Evol. Microbiol.">
        <title>Arthrobacter mangrovi sp. nov., an actinobacterium isolated from the rhizosphere of a mangrove.</title>
        <authorList>
            <person name="Hamada M."/>
            <person name="Saitou S."/>
            <person name="Enomoto N."/>
            <person name="Nanri K."/>
            <person name="Hidaka K."/>
            <person name="Miura T."/>
            <person name="Tamura T."/>
        </authorList>
    </citation>
    <scope>NUCLEOTIDE SEQUENCE [LARGE SCALE GENOMIC DNA]</scope>
    <source>
        <strain evidence="1 2">NBRC 112813</strain>
    </source>
</reference>
<keyword evidence="2" id="KW-1185">Reference proteome</keyword>
<evidence type="ECO:0000313" key="1">
    <source>
        <dbReference type="EMBL" id="GLB67316.1"/>
    </source>
</evidence>